<feature type="transmembrane region" description="Helical" evidence="10">
    <location>
        <begin position="174"/>
        <end position="195"/>
    </location>
</feature>
<dbReference type="SMART" id="SM00062">
    <property type="entry name" value="PBPb"/>
    <property type="match status" value="1"/>
</dbReference>
<organism evidence="13 14">
    <name type="scientific">Thiocapsa imhoffii</name>
    <dbReference type="NCBI Taxonomy" id="382777"/>
    <lineage>
        <taxon>Bacteria</taxon>
        <taxon>Pseudomonadati</taxon>
        <taxon>Pseudomonadota</taxon>
        <taxon>Gammaproteobacteria</taxon>
        <taxon>Chromatiales</taxon>
        <taxon>Chromatiaceae</taxon>
        <taxon>Thiocapsa</taxon>
    </lineage>
</organism>
<dbReference type="InterPro" id="IPR001638">
    <property type="entry name" value="Solute-binding_3/MltF_N"/>
</dbReference>
<evidence type="ECO:0000256" key="6">
    <source>
        <dbReference type="ARBA" id="ARBA00023136"/>
    </source>
</evidence>
<dbReference type="SMART" id="SM00079">
    <property type="entry name" value="PBPe"/>
    <property type="match status" value="1"/>
</dbReference>
<comment type="caution">
    <text evidence="13">The sequence shown here is derived from an EMBL/GenBank/DDBJ whole genome shotgun (WGS) entry which is preliminary data.</text>
</comment>
<evidence type="ECO:0000256" key="4">
    <source>
        <dbReference type="ARBA" id="ARBA00022989"/>
    </source>
</evidence>
<evidence type="ECO:0000313" key="14">
    <source>
        <dbReference type="Proteomes" id="UP001138802"/>
    </source>
</evidence>
<dbReference type="Gene3D" id="1.10.287.70">
    <property type="match status" value="1"/>
</dbReference>
<keyword evidence="5" id="KW-0406">Ion transport</keyword>
<dbReference type="SUPFAM" id="SSF81324">
    <property type="entry name" value="Voltage-gated potassium channels"/>
    <property type="match status" value="1"/>
</dbReference>
<dbReference type="Gene3D" id="3.40.190.10">
    <property type="entry name" value="Periplasmic binding protein-like II"/>
    <property type="match status" value="2"/>
</dbReference>
<gene>
    <name evidence="13" type="ORF">CKO25_15410</name>
</gene>
<evidence type="ECO:0000256" key="3">
    <source>
        <dbReference type="ARBA" id="ARBA00022692"/>
    </source>
</evidence>
<keyword evidence="9" id="KW-0407">Ion channel</keyword>
<feature type="domain" description="Ionotropic glutamate receptor C-terminal" evidence="12">
    <location>
        <begin position="1"/>
        <end position="318"/>
    </location>
</feature>
<keyword evidence="4 10" id="KW-1133">Transmembrane helix</keyword>
<sequence>MLIATRHAPPFVILDDGEFTGIAIALMRRISEGWGVEIRFIEMGLSEMLDAVAAGTVGAAVGALTITAERERILDFTHPFYTTGIGVAVPVRETMTWITALRRVASEPFLTSLAALLGLLTLLGALVWAVERRRNEQFPAAPIRGIGAGLWWSAVTMTTVGYGDKAPITLVGRLIALVWMFASIIVISGFTAAIASSLTVGALDESIGSVEDLYGTRVVSIEGSTSSLYLTDKLIRHHTVTDAEAALQELVAGRADAVVHDAPILRYLVQEQYVGRLRVLPFLLTRQDYGIALPRQTAQREEINVRILETIHTPEWERLVEGYLGRDGV</sequence>
<dbReference type="EMBL" id="NRSD01000018">
    <property type="protein sequence ID" value="MBK1646011.1"/>
    <property type="molecule type" value="Genomic_DNA"/>
</dbReference>
<keyword evidence="2" id="KW-0813">Transport</keyword>
<dbReference type="GO" id="GO:0016020">
    <property type="term" value="C:membrane"/>
    <property type="evidence" value="ECO:0007669"/>
    <property type="project" value="UniProtKB-SubCell"/>
</dbReference>
<dbReference type="PANTHER" id="PTHR18966">
    <property type="entry name" value="IONOTROPIC GLUTAMATE RECEPTOR"/>
    <property type="match status" value="1"/>
</dbReference>
<dbReference type="InterPro" id="IPR001320">
    <property type="entry name" value="Iontro_rcpt_C"/>
</dbReference>
<protein>
    <submittedName>
        <fullName evidence="13">ABC transporter substrate-binding protein</fullName>
    </submittedName>
</protein>
<name>A0A9X1BAE6_9GAMM</name>
<evidence type="ECO:0000313" key="13">
    <source>
        <dbReference type="EMBL" id="MBK1646011.1"/>
    </source>
</evidence>
<dbReference type="AlphaFoldDB" id="A0A9X1BAE6"/>
<dbReference type="Pfam" id="PF00060">
    <property type="entry name" value="Lig_chan"/>
    <property type="match status" value="1"/>
</dbReference>
<proteinExistence type="predicted"/>
<evidence type="ECO:0000256" key="9">
    <source>
        <dbReference type="ARBA" id="ARBA00023303"/>
    </source>
</evidence>
<keyword evidence="14" id="KW-1185">Reference proteome</keyword>
<evidence type="ECO:0000259" key="11">
    <source>
        <dbReference type="SMART" id="SM00062"/>
    </source>
</evidence>
<keyword evidence="6 10" id="KW-0472">Membrane</keyword>
<evidence type="ECO:0000256" key="1">
    <source>
        <dbReference type="ARBA" id="ARBA00004141"/>
    </source>
</evidence>
<reference evidence="13 14" key="1">
    <citation type="journal article" date="2020" name="Microorganisms">
        <title>Osmotic Adaptation and Compatible Solute Biosynthesis of Phototrophic Bacteria as Revealed from Genome Analyses.</title>
        <authorList>
            <person name="Imhoff J.F."/>
            <person name="Rahn T."/>
            <person name="Kunzel S."/>
            <person name="Keller A."/>
            <person name="Neulinger S.C."/>
        </authorList>
    </citation>
    <scope>NUCLEOTIDE SEQUENCE [LARGE SCALE GENOMIC DNA]</scope>
    <source>
        <strain evidence="13 14">DSM 21303</strain>
    </source>
</reference>
<dbReference type="GO" id="GO:0015276">
    <property type="term" value="F:ligand-gated monoatomic ion channel activity"/>
    <property type="evidence" value="ECO:0007669"/>
    <property type="project" value="InterPro"/>
</dbReference>
<feature type="transmembrane region" description="Helical" evidence="10">
    <location>
        <begin position="142"/>
        <end position="162"/>
    </location>
</feature>
<keyword evidence="3 10" id="KW-0812">Transmembrane</keyword>
<feature type="domain" description="Solute-binding protein family 3/N-terminal" evidence="11">
    <location>
        <begin position="1"/>
        <end position="327"/>
    </location>
</feature>
<dbReference type="Gene3D" id="1.20.5.110">
    <property type="match status" value="1"/>
</dbReference>
<dbReference type="RefSeq" id="WP_200388827.1">
    <property type="nucleotide sequence ID" value="NZ_NRSD01000018.1"/>
</dbReference>
<dbReference type="PRINTS" id="PR00169">
    <property type="entry name" value="KCHANNEL"/>
</dbReference>
<evidence type="ECO:0000256" key="2">
    <source>
        <dbReference type="ARBA" id="ARBA00022448"/>
    </source>
</evidence>
<keyword evidence="8" id="KW-0325">Glycoprotein</keyword>
<dbReference type="Proteomes" id="UP001138802">
    <property type="component" value="Unassembled WGS sequence"/>
</dbReference>
<evidence type="ECO:0000256" key="7">
    <source>
        <dbReference type="ARBA" id="ARBA00023170"/>
    </source>
</evidence>
<keyword evidence="7" id="KW-0675">Receptor</keyword>
<dbReference type="SUPFAM" id="SSF53850">
    <property type="entry name" value="Periplasmic binding protein-like II"/>
    <property type="match status" value="1"/>
</dbReference>
<feature type="transmembrane region" description="Helical" evidence="10">
    <location>
        <begin position="109"/>
        <end position="130"/>
    </location>
</feature>
<evidence type="ECO:0000256" key="10">
    <source>
        <dbReference type="SAM" id="Phobius"/>
    </source>
</evidence>
<comment type="subcellular location">
    <subcellularLocation>
        <location evidence="1">Membrane</location>
        <topology evidence="1">Multi-pass membrane protein</topology>
    </subcellularLocation>
</comment>
<dbReference type="Pfam" id="PF00497">
    <property type="entry name" value="SBP_bac_3"/>
    <property type="match status" value="1"/>
</dbReference>
<accession>A0A9X1BAE6</accession>
<evidence type="ECO:0000256" key="5">
    <source>
        <dbReference type="ARBA" id="ARBA00023065"/>
    </source>
</evidence>
<evidence type="ECO:0000259" key="12">
    <source>
        <dbReference type="SMART" id="SM00079"/>
    </source>
</evidence>
<evidence type="ECO:0000256" key="8">
    <source>
        <dbReference type="ARBA" id="ARBA00023180"/>
    </source>
</evidence>
<dbReference type="InterPro" id="IPR015683">
    <property type="entry name" value="Ionotropic_Glu_rcpt"/>
</dbReference>